<dbReference type="Proteomes" id="UP000323300">
    <property type="component" value="Unassembled WGS sequence"/>
</dbReference>
<dbReference type="Pfam" id="PF00202">
    <property type="entry name" value="Aminotran_3"/>
    <property type="match status" value="1"/>
</dbReference>
<accession>A0A1I4AWH5</accession>
<dbReference type="FunFam" id="3.40.640.10:FF:000014">
    <property type="entry name" value="Adenosylmethionine-8-amino-7-oxononanoate aminotransferase, probable"/>
    <property type="match status" value="1"/>
</dbReference>
<dbReference type="AlphaFoldDB" id="A0A1I4AWH5"/>
<protein>
    <submittedName>
        <fullName evidence="7">Adenosylmethionine-8-amino-7-oxononanoate aminotransferase</fullName>
    </submittedName>
</protein>
<evidence type="ECO:0000256" key="4">
    <source>
        <dbReference type="ARBA" id="ARBA00022679"/>
    </source>
</evidence>
<keyword evidence="8" id="KW-1185">Reference proteome</keyword>
<sequence>MAAMREIRRNALTATAIAASEDAVETARRHLVQPWPFAGSVGAEARALIGEGDGIYITDGDGKRLIDGPAGMWCVNVGHRRKELAEVMYDQAMALSYNTPWYTMNAPSAELAERIAGHAPGDLSHVFFTTGGSSAVETALRFMQFYNNVRGRPEKKLILSRGGAYHGSTYLSASLNGRPRDRDWMDGADELIVKLSSPNPFRRPAGMSVGDFADFLVDEFAETVARIGAGRIGAFVGEPVQASGGVVIAPDGYLRRIREICRQNDILYVSDEVVTAFGRLGHVFASDDVFGIEPDMITFAKGVTSGYFPLGGVVISARLMEELRRSNHPDAMFGHGLTYTSHPVGCAVALRNLDLLEGGVLEHARQVAPYFQAKLKTLEELPLVGEVRGAGLMACVECVADRESNDPLLIDKDVGKRIDAHCHELGLLVRPLINMCVMSPPLVISTEQIDDMVAILREGISRTMEDLRREGVWRG</sequence>
<evidence type="ECO:0000256" key="1">
    <source>
        <dbReference type="ARBA" id="ARBA00001933"/>
    </source>
</evidence>
<dbReference type="EMBL" id="FOSL01000009">
    <property type="protein sequence ID" value="SFK60540.1"/>
    <property type="molecule type" value="Genomic_DNA"/>
</dbReference>
<proteinExistence type="inferred from homology"/>
<dbReference type="InterPro" id="IPR049704">
    <property type="entry name" value="Aminotrans_3_PPA_site"/>
</dbReference>
<evidence type="ECO:0000256" key="3">
    <source>
        <dbReference type="ARBA" id="ARBA00022576"/>
    </source>
</evidence>
<comment type="similarity">
    <text evidence="2 6">Belongs to the class-III pyridoxal-phosphate-dependent aminotransferase family.</text>
</comment>
<reference evidence="7 8" key="1">
    <citation type="submission" date="2016-10" db="EMBL/GenBank/DDBJ databases">
        <authorList>
            <person name="Varghese N."/>
            <person name="Submissions S."/>
        </authorList>
    </citation>
    <scope>NUCLEOTIDE SEQUENCE [LARGE SCALE GENOMIC DNA]</scope>
    <source>
        <strain evidence="7 8">DSM 21822</strain>
    </source>
</reference>
<evidence type="ECO:0000256" key="5">
    <source>
        <dbReference type="ARBA" id="ARBA00022898"/>
    </source>
</evidence>
<organism evidence="7 8">
    <name type="scientific">Neomesorhizobium albiziae</name>
    <dbReference type="NCBI Taxonomy" id="335020"/>
    <lineage>
        <taxon>Bacteria</taxon>
        <taxon>Pseudomonadati</taxon>
        <taxon>Pseudomonadota</taxon>
        <taxon>Alphaproteobacteria</taxon>
        <taxon>Hyphomicrobiales</taxon>
        <taxon>Phyllobacteriaceae</taxon>
        <taxon>Neomesorhizobium</taxon>
    </lineage>
</organism>
<dbReference type="PROSITE" id="PS00600">
    <property type="entry name" value="AA_TRANSFER_CLASS_3"/>
    <property type="match status" value="1"/>
</dbReference>
<dbReference type="InterPro" id="IPR015424">
    <property type="entry name" value="PyrdxlP-dep_Trfase"/>
</dbReference>
<evidence type="ECO:0000256" key="6">
    <source>
        <dbReference type="RuleBase" id="RU003560"/>
    </source>
</evidence>
<dbReference type="SUPFAM" id="SSF53383">
    <property type="entry name" value="PLP-dependent transferases"/>
    <property type="match status" value="1"/>
</dbReference>
<dbReference type="NCBIfam" id="NF005447">
    <property type="entry name" value="PRK07036.1"/>
    <property type="match status" value="1"/>
</dbReference>
<comment type="cofactor">
    <cofactor evidence="1">
        <name>pyridoxal 5'-phosphate</name>
        <dbReference type="ChEBI" id="CHEBI:597326"/>
    </cofactor>
</comment>
<dbReference type="InterPro" id="IPR015422">
    <property type="entry name" value="PyrdxlP-dep_Trfase_small"/>
</dbReference>
<dbReference type="GO" id="GO:0008483">
    <property type="term" value="F:transaminase activity"/>
    <property type="evidence" value="ECO:0007669"/>
    <property type="project" value="UniProtKB-KW"/>
</dbReference>
<dbReference type="PANTHER" id="PTHR43094">
    <property type="entry name" value="AMINOTRANSFERASE"/>
    <property type="match status" value="1"/>
</dbReference>
<dbReference type="Gene3D" id="3.90.1150.10">
    <property type="entry name" value="Aspartate Aminotransferase, domain 1"/>
    <property type="match status" value="1"/>
</dbReference>
<evidence type="ECO:0000313" key="8">
    <source>
        <dbReference type="Proteomes" id="UP000323300"/>
    </source>
</evidence>
<dbReference type="GO" id="GO:0030170">
    <property type="term" value="F:pyridoxal phosphate binding"/>
    <property type="evidence" value="ECO:0007669"/>
    <property type="project" value="InterPro"/>
</dbReference>
<dbReference type="CDD" id="cd00610">
    <property type="entry name" value="OAT_like"/>
    <property type="match status" value="1"/>
</dbReference>
<evidence type="ECO:0000256" key="2">
    <source>
        <dbReference type="ARBA" id="ARBA00008954"/>
    </source>
</evidence>
<keyword evidence="3 7" id="KW-0032">Aminotransferase</keyword>
<dbReference type="InterPro" id="IPR005814">
    <property type="entry name" value="Aminotrans_3"/>
</dbReference>
<dbReference type="InterPro" id="IPR015421">
    <property type="entry name" value="PyrdxlP-dep_Trfase_major"/>
</dbReference>
<dbReference type="OrthoDB" id="9801834at2"/>
<name>A0A1I4AWH5_9HYPH</name>
<gene>
    <name evidence="7" type="ORF">SAMN04488498_1093</name>
</gene>
<dbReference type="PIRSF" id="PIRSF000521">
    <property type="entry name" value="Transaminase_4ab_Lys_Orn"/>
    <property type="match status" value="1"/>
</dbReference>
<evidence type="ECO:0000313" key="7">
    <source>
        <dbReference type="EMBL" id="SFK60540.1"/>
    </source>
</evidence>
<keyword evidence="5 6" id="KW-0663">Pyridoxal phosphate</keyword>
<keyword evidence="4 7" id="KW-0808">Transferase</keyword>
<dbReference type="Gene3D" id="3.40.640.10">
    <property type="entry name" value="Type I PLP-dependent aspartate aminotransferase-like (Major domain)"/>
    <property type="match status" value="1"/>
</dbReference>
<dbReference type="PANTHER" id="PTHR43094:SF1">
    <property type="entry name" value="AMINOTRANSFERASE CLASS-III"/>
    <property type="match status" value="1"/>
</dbReference>